<evidence type="ECO:0000259" key="10">
    <source>
        <dbReference type="PROSITE" id="PS50111"/>
    </source>
</evidence>
<dbReference type="InterPro" id="IPR004090">
    <property type="entry name" value="Chemotax_Me-accpt_rcpt"/>
</dbReference>
<dbReference type="CDD" id="cd06225">
    <property type="entry name" value="HAMP"/>
    <property type="match status" value="1"/>
</dbReference>
<dbReference type="InterPro" id="IPR051310">
    <property type="entry name" value="MCP_chemotaxis"/>
</dbReference>
<comment type="subcellular location">
    <subcellularLocation>
        <location evidence="1">Cell membrane</location>
        <topology evidence="1">Multi-pass membrane protein</topology>
    </subcellularLocation>
</comment>
<dbReference type="PRINTS" id="PR00260">
    <property type="entry name" value="CHEMTRNSDUCR"/>
</dbReference>
<feature type="domain" description="Methyl-accepting transducer" evidence="10">
    <location>
        <begin position="454"/>
        <end position="683"/>
    </location>
</feature>
<dbReference type="GO" id="GO:0006935">
    <property type="term" value="P:chemotaxis"/>
    <property type="evidence" value="ECO:0007669"/>
    <property type="project" value="UniProtKB-KW"/>
</dbReference>
<evidence type="ECO:0000256" key="6">
    <source>
        <dbReference type="ARBA" id="ARBA00023136"/>
    </source>
</evidence>
<evidence type="ECO:0000313" key="13">
    <source>
        <dbReference type="Proteomes" id="UP000315343"/>
    </source>
</evidence>
<comment type="similarity">
    <text evidence="7">Belongs to the methyl-accepting chemotaxis (MCP) protein family.</text>
</comment>
<dbReference type="Gene3D" id="1.10.8.500">
    <property type="entry name" value="HAMP domain in histidine kinase"/>
    <property type="match status" value="1"/>
</dbReference>
<dbReference type="PROSITE" id="PS50111">
    <property type="entry name" value="CHEMOTAXIS_TRANSDUC_2"/>
    <property type="match status" value="1"/>
</dbReference>
<dbReference type="SMART" id="SM00304">
    <property type="entry name" value="HAMP"/>
    <property type="match status" value="1"/>
</dbReference>
<dbReference type="Pfam" id="PF00015">
    <property type="entry name" value="MCPsignal"/>
    <property type="match status" value="1"/>
</dbReference>
<dbReference type="AlphaFoldDB" id="A0A562JCT9"/>
<keyword evidence="2" id="KW-1003">Cell membrane</keyword>
<dbReference type="Pfam" id="PF02743">
    <property type="entry name" value="dCache_1"/>
    <property type="match status" value="1"/>
</dbReference>
<dbReference type="SUPFAM" id="SSF58104">
    <property type="entry name" value="Methyl-accepting chemotaxis protein (MCP) signaling domain"/>
    <property type="match status" value="1"/>
</dbReference>
<dbReference type="SMART" id="SM00283">
    <property type="entry name" value="MA"/>
    <property type="match status" value="1"/>
</dbReference>
<dbReference type="PROSITE" id="PS50885">
    <property type="entry name" value="HAMP"/>
    <property type="match status" value="1"/>
</dbReference>
<evidence type="ECO:0000259" key="11">
    <source>
        <dbReference type="PROSITE" id="PS50885"/>
    </source>
</evidence>
<proteinExistence type="inferred from homology"/>
<evidence type="ECO:0000256" key="3">
    <source>
        <dbReference type="ARBA" id="ARBA00022500"/>
    </source>
</evidence>
<dbReference type="InterPro" id="IPR003660">
    <property type="entry name" value="HAMP_dom"/>
</dbReference>
<keyword evidence="3" id="KW-0145">Chemotaxis</keyword>
<dbReference type="CDD" id="cd18773">
    <property type="entry name" value="PDC1_HK_sensor"/>
    <property type="match status" value="1"/>
</dbReference>
<dbReference type="Pfam" id="PF00672">
    <property type="entry name" value="HAMP"/>
    <property type="match status" value="1"/>
</dbReference>
<evidence type="ECO:0000313" key="12">
    <source>
        <dbReference type="EMBL" id="TWH80764.1"/>
    </source>
</evidence>
<dbReference type="GO" id="GO:0004888">
    <property type="term" value="F:transmembrane signaling receptor activity"/>
    <property type="evidence" value="ECO:0007669"/>
    <property type="project" value="InterPro"/>
</dbReference>
<evidence type="ECO:0000256" key="9">
    <source>
        <dbReference type="SAM" id="Phobius"/>
    </source>
</evidence>
<evidence type="ECO:0000256" key="8">
    <source>
        <dbReference type="PROSITE-ProRule" id="PRU00284"/>
    </source>
</evidence>
<evidence type="ECO:0000256" key="2">
    <source>
        <dbReference type="ARBA" id="ARBA00022475"/>
    </source>
</evidence>
<keyword evidence="4 9" id="KW-0812">Transmembrane</keyword>
<dbReference type="InterPro" id="IPR004089">
    <property type="entry name" value="MCPsignal_dom"/>
</dbReference>
<keyword evidence="13" id="KW-1185">Reference proteome</keyword>
<dbReference type="CDD" id="cd12912">
    <property type="entry name" value="PDC2_MCP_like"/>
    <property type="match status" value="1"/>
</dbReference>
<comment type="caution">
    <text evidence="12">The sequence shown here is derived from an EMBL/GenBank/DDBJ whole genome shotgun (WGS) entry which is preliminary data.</text>
</comment>
<dbReference type="GO" id="GO:0005886">
    <property type="term" value="C:plasma membrane"/>
    <property type="evidence" value="ECO:0007669"/>
    <property type="project" value="UniProtKB-SubCell"/>
</dbReference>
<feature type="domain" description="HAMP" evidence="11">
    <location>
        <begin position="349"/>
        <end position="401"/>
    </location>
</feature>
<dbReference type="InterPro" id="IPR029151">
    <property type="entry name" value="Sensor-like_sf"/>
</dbReference>
<dbReference type="Gene3D" id="3.30.450.20">
    <property type="entry name" value="PAS domain"/>
    <property type="match status" value="2"/>
</dbReference>
<sequence length="699" mass="75917">MLYTQKKQLREKGKNMKFIKNKIVKDEISFKKIKKARTIRGKLVTAIFIACLVLLSISGVVISSSVRSEYETTKQELLLEKAMRVSGEANEFFERYTVLAEMVSNNTTVQNYLISTQNGTSVTTNKDFANVIAILKDAQKGYDGVVSSVYVAEESPSSYVTSSKTVVKEDVDLTQKAYYRTLQDGLKHVSEIYKDSNTGSMAVTLSVPVNVNGQVIGEVCVDILIDKLEQITGDNKFGESGYFTLLTGDNNIAYSKDADKLLKNVTEVGFDEKLVSAIRESNTELIEYEENGEKHVGSLDVIGDTGWKLVSSMSEKEFSRATEDLSNKVIFIFLIVGILLLTLIFILITKMTKPIVQIQRVTDKLANGDLDVEINVSSNDEVGKLAESISSLTDRLKKYIDYIDESSEVLNQFANGDIRWNLKYEYTGEFEKLKNALINVSEMQKQVIGEIKESSEAINSGAEQIASGASATSQGATEQASSIEELSASIIVLADGVKNTADEAKDAGNKSLEASEKVENGNAKMQELLIAINEISKTSGQIGKIIKVIDDIAFQTNILALNAAVEAARAGAAGKGFAVVADEVRNLAGKSAEAAKETTDLIENSLSAISNGTTLAKETGKYLEEVVVATEEASRLIGNIVDMANDGAVAIEQIKIGVEQVSSVVQENAASAEESAANSVELASQVERLNELIKKFILS</sequence>
<accession>A0A562JCT9</accession>
<name>A0A562JCT9_9FIRM</name>
<evidence type="ECO:0000256" key="1">
    <source>
        <dbReference type="ARBA" id="ARBA00004651"/>
    </source>
</evidence>
<evidence type="ECO:0000256" key="4">
    <source>
        <dbReference type="ARBA" id="ARBA00022692"/>
    </source>
</evidence>
<dbReference type="Gene3D" id="1.10.287.950">
    <property type="entry name" value="Methyl-accepting chemotaxis protein"/>
    <property type="match status" value="1"/>
</dbReference>
<dbReference type="OrthoDB" id="1704138at2"/>
<dbReference type="EMBL" id="VLKH01000004">
    <property type="protein sequence ID" value="TWH80764.1"/>
    <property type="molecule type" value="Genomic_DNA"/>
</dbReference>
<dbReference type="PANTHER" id="PTHR43531:SF11">
    <property type="entry name" value="METHYL-ACCEPTING CHEMOTAXIS PROTEIN 3"/>
    <property type="match status" value="1"/>
</dbReference>
<protein>
    <submittedName>
        <fullName evidence="12">Methyl-accepting chemotaxis sensory transducer with Cache sensor</fullName>
    </submittedName>
</protein>
<dbReference type="Proteomes" id="UP000315343">
    <property type="component" value="Unassembled WGS sequence"/>
</dbReference>
<evidence type="ECO:0000256" key="5">
    <source>
        <dbReference type="ARBA" id="ARBA00022989"/>
    </source>
</evidence>
<keyword evidence="8" id="KW-0807">Transducer</keyword>
<dbReference type="InterPro" id="IPR033479">
    <property type="entry name" value="dCache_1"/>
</dbReference>
<feature type="transmembrane region" description="Helical" evidence="9">
    <location>
        <begin position="329"/>
        <end position="348"/>
    </location>
</feature>
<keyword evidence="6 9" id="KW-0472">Membrane</keyword>
<gene>
    <name evidence="12" type="ORF">LY60_02026</name>
</gene>
<dbReference type="GO" id="GO:0007165">
    <property type="term" value="P:signal transduction"/>
    <property type="evidence" value="ECO:0007669"/>
    <property type="project" value="UniProtKB-KW"/>
</dbReference>
<reference evidence="12 13" key="1">
    <citation type="submission" date="2019-07" db="EMBL/GenBank/DDBJ databases">
        <title>Genomic Encyclopedia of Type Strains, Phase I: the one thousand microbial genomes (KMG-I) project.</title>
        <authorList>
            <person name="Kyrpides N."/>
        </authorList>
    </citation>
    <scope>NUCLEOTIDE SEQUENCE [LARGE SCALE GENOMIC DNA]</scope>
    <source>
        <strain evidence="12 13">DSM 13558</strain>
    </source>
</reference>
<keyword evidence="5 9" id="KW-1133">Transmembrane helix</keyword>
<evidence type="ECO:0000256" key="7">
    <source>
        <dbReference type="ARBA" id="ARBA00029447"/>
    </source>
</evidence>
<dbReference type="PANTHER" id="PTHR43531">
    <property type="entry name" value="PROTEIN ICFG"/>
    <property type="match status" value="1"/>
</dbReference>
<dbReference type="SUPFAM" id="SSF103190">
    <property type="entry name" value="Sensory domain-like"/>
    <property type="match status" value="1"/>
</dbReference>
<organism evidence="12 13">
    <name type="scientific">Sedimentibacter saalensis</name>
    <dbReference type="NCBI Taxonomy" id="130788"/>
    <lineage>
        <taxon>Bacteria</taxon>
        <taxon>Bacillati</taxon>
        <taxon>Bacillota</taxon>
        <taxon>Tissierellia</taxon>
        <taxon>Sedimentibacter</taxon>
    </lineage>
</organism>